<accession>A0A4S8P4C5</accession>
<feature type="domain" description="Glyoxalase-like" evidence="1">
    <location>
        <begin position="134"/>
        <end position="240"/>
    </location>
</feature>
<feature type="domain" description="Glyoxalase-like" evidence="1">
    <location>
        <begin position="14"/>
        <end position="109"/>
    </location>
</feature>
<dbReference type="CDD" id="cd06587">
    <property type="entry name" value="VOC"/>
    <property type="match status" value="1"/>
</dbReference>
<reference evidence="2 3" key="1">
    <citation type="journal article" date="2018" name="Int. J. Syst. Evol. Microbiol.">
        <title>Glycomyces paridis sp. nov., isolated from the medicinal plant Paris polyphylla.</title>
        <authorList>
            <person name="Fang X.M."/>
            <person name="Bai J.L."/>
            <person name="Su J."/>
            <person name="Zhao L.L."/>
            <person name="Liu H.Y."/>
            <person name="Ma B.P."/>
            <person name="Zhang Y.Q."/>
            <person name="Yu L.Y."/>
        </authorList>
    </citation>
    <scope>NUCLEOTIDE SEQUENCE [LARGE SCALE GENOMIC DNA]</scope>
    <source>
        <strain evidence="2 3">CPCC 204357</strain>
    </source>
</reference>
<sequence>MAIRWTTAFWDFPAEGFEAGIAFWLKATGTTLSPRRGPGGGFATLVPAEGDPCLRVQRVQEGKGGNHLDLHVEDVEAESERAQVLGAALLHQEPGLAVLRSPGGFAFCLAAHNGEAKAPRALAWEGGWRSRADQVCLDVPPQAFDHELVFWQRLTGWPQTATSSPEFRRLLSPPELPLRFLLQRLDAAERGRAASAHVDLACSDVDAETARHEALGATAVRRHHWWQVMRDPAGLEYCITARDPETGAVQA</sequence>
<dbReference type="PANTHER" id="PTHR35908">
    <property type="entry name" value="HYPOTHETICAL FUSION PROTEIN"/>
    <property type="match status" value="1"/>
</dbReference>
<gene>
    <name evidence="2" type="ORF">E9998_22065</name>
</gene>
<evidence type="ECO:0000259" key="1">
    <source>
        <dbReference type="Pfam" id="PF18029"/>
    </source>
</evidence>
<dbReference type="OrthoDB" id="3286168at2"/>
<dbReference type="AlphaFoldDB" id="A0A4S8P4C5"/>
<organism evidence="2 3">
    <name type="scientific">Glycomyces paridis</name>
    <dbReference type="NCBI Taxonomy" id="2126555"/>
    <lineage>
        <taxon>Bacteria</taxon>
        <taxon>Bacillati</taxon>
        <taxon>Actinomycetota</taxon>
        <taxon>Actinomycetes</taxon>
        <taxon>Glycomycetales</taxon>
        <taxon>Glycomycetaceae</taxon>
        <taxon>Glycomyces</taxon>
    </lineage>
</organism>
<comment type="caution">
    <text evidence="2">The sequence shown here is derived from an EMBL/GenBank/DDBJ whole genome shotgun (WGS) entry which is preliminary data.</text>
</comment>
<dbReference type="Proteomes" id="UP000305792">
    <property type="component" value="Unassembled WGS sequence"/>
</dbReference>
<dbReference type="InterPro" id="IPR029068">
    <property type="entry name" value="Glyas_Bleomycin-R_OHBP_Dase"/>
</dbReference>
<keyword evidence="3" id="KW-1185">Reference proteome</keyword>
<evidence type="ECO:0000313" key="3">
    <source>
        <dbReference type="Proteomes" id="UP000305792"/>
    </source>
</evidence>
<name>A0A4S8P4C5_9ACTN</name>
<dbReference type="Pfam" id="PF18029">
    <property type="entry name" value="Glyoxalase_6"/>
    <property type="match status" value="2"/>
</dbReference>
<dbReference type="EMBL" id="STGX01000020">
    <property type="protein sequence ID" value="THV24311.1"/>
    <property type="molecule type" value="Genomic_DNA"/>
</dbReference>
<dbReference type="PANTHER" id="PTHR35908:SF1">
    <property type="entry name" value="CONSERVED PROTEIN"/>
    <property type="match status" value="1"/>
</dbReference>
<dbReference type="RefSeq" id="WP_136531861.1">
    <property type="nucleotide sequence ID" value="NZ_STGX01000020.1"/>
</dbReference>
<dbReference type="SUPFAM" id="SSF54593">
    <property type="entry name" value="Glyoxalase/Bleomycin resistance protein/Dihydroxybiphenyl dioxygenase"/>
    <property type="match status" value="2"/>
</dbReference>
<dbReference type="Gene3D" id="3.10.180.10">
    <property type="entry name" value="2,3-Dihydroxybiphenyl 1,2-Dioxygenase, domain 1"/>
    <property type="match status" value="2"/>
</dbReference>
<evidence type="ECO:0000313" key="2">
    <source>
        <dbReference type="EMBL" id="THV24311.1"/>
    </source>
</evidence>
<proteinExistence type="predicted"/>
<protein>
    <submittedName>
        <fullName evidence="2">VOC family protein</fullName>
    </submittedName>
</protein>
<dbReference type="InterPro" id="IPR041581">
    <property type="entry name" value="Glyoxalase_6"/>
</dbReference>